<keyword evidence="3" id="KW-1185">Reference proteome</keyword>
<dbReference type="OrthoDB" id="3722602at2759"/>
<dbReference type="eggNOG" id="ENOG502T4D5">
    <property type="taxonomic scope" value="Eukaryota"/>
</dbReference>
<gene>
    <name evidence="2" type="ORF">LEMA_P081200.1</name>
</gene>
<dbReference type="InParanoid" id="E5A5I3"/>
<accession>E5A5I3</accession>
<reference evidence="3" key="1">
    <citation type="journal article" date="2011" name="Nat. Commun.">
        <title>Effector diversification within compartments of the Leptosphaeria maculans genome affected by Repeat-Induced Point mutations.</title>
        <authorList>
            <person name="Rouxel T."/>
            <person name="Grandaubert J."/>
            <person name="Hane J.K."/>
            <person name="Hoede C."/>
            <person name="van de Wouw A.P."/>
            <person name="Couloux A."/>
            <person name="Dominguez V."/>
            <person name="Anthouard V."/>
            <person name="Bally P."/>
            <person name="Bourras S."/>
            <person name="Cozijnsen A.J."/>
            <person name="Ciuffetti L.M."/>
            <person name="Degrave A."/>
            <person name="Dilmaghani A."/>
            <person name="Duret L."/>
            <person name="Fudal I."/>
            <person name="Goodwin S.B."/>
            <person name="Gout L."/>
            <person name="Glaser N."/>
            <person name="Linglin J."/>
            <person name="Kema G.H.J."/>
            <person name="Lapalu N."/>
            <person name="Lawrence C.B."/>
            <person name="May K."/>
            <person name="Meyer M."/>
            <person name="Ollivier B."/>
            <person name="Poulain J."/>
            <person name="Schoch C.L."/>
            <person name="Simon A."/>
            <person name="Spatafora J.W."/>
            <person name="Stachowiak A."/>
            <person name="Turgeon B.G."/>
            <person name="Tyler B.M."/>
            <person name="Vincent D."/>
            <person name="Weissenbach J."/>
            <person name="Amselem J."/>
            <person name="Quesneville H."/>
            <person name="Oliver R.P."/>
            <person name="Wincker P."/>
            <person name="Balesdent M.-H."/>
            <person name="Howlett B.J."/>
        </authorList>
    </citation>
    <scope>NUCLEOTIDE SEQUENCE [LARGE SCALE GENOMIC DNA]</scope>
    <source>
        <strain evidence="3">JN3 / isolate v23.1.3 / race Av1-4-5-6-7-8</strain>
    </source>
</reference>
<dbReference type="AlphaFoldDB" id="E5A5I3"/>
<dbReference type="EMBL" id="FP929134">
    <property type="protein sequence ID" value="CBX98881.1"/>
    <property type="molecule type" value="Genomic_DNA"/>
</dbReference>
<dbReference type="HOGENOM" id="CLU_806692_0_0_1"/>
<dbReference type="VEuPathDB" id="FungiDB:LEMA_P081200.1"/>
<organism evidence="3">
    <name type="scientific">Leptosphaeria maculans (strain JN3 / isolate v23.1.3 / race Av1-4-5-6-7-8)</name>
    <name type="common">Blackleg fungus</name>
    <name type="synonym">Phoma lingam</name>
    <dbReference type="NCBI Taxonomy" id="985895"/>
    <lineage>
        <taxon>Eukaryota</taxon>
        <taxon>Fungi</taxon>
        <taxon>Dikarya</taxon>
        <taxon>Ascomycota</taxon>
        <taxon>Pezizomycotina</taxon>
        <taxon>Dothideomycetes</taxon>
        <taxon>Pleosporomycetidae</taxon>
        <taxon>Pleosporales</taxon>
        <taxon>Pleosporineae</taxon>
        <taxon>Leptosphaeriaceae</taxon>
        <taxon>Plenodomus</taxon>
        <taxon>Plenodomus lingam/Leptosphaeria maculans species complex</taxon>
    </lineage>
</organism>
<protein>
    <submittedName>
        <fullName evidence="2">Predicted protein</fullName>
    </submittedName>
</protein>
<name>E5A5I3_LEPMJ</name>
<evidence type="ECO:0000313" key="3">
    <source>
        <dbReference type="Proteomes" id="UP000002668"/>
    </source>
</evidence>
<feature type="signal peptide" evidence="1">
    <location>
        <begin position="1"/>
        <end position="18"/>
    </location>
</feature>
<evidence type="ECO:0000313" key="2">
    <source>
        <dbReference type="EMBL" id="CBX98881.1"/>
    </source>
</evidence>
<proteinExistence type="predicted"/>
<sequence>MKRIAVILVALLVTFTLAVPSKFSRKNVELPPGIHVRDDHIVIDNPPPASGETGSFEDLAEHVDTDTDQLPHFPNGTGSFITTEFGEPIYYPPPPADAPDSGSNSTMFSNDTTWATANGDKQLMDLRMGGAAVHVGTLRKRRLYDAIYACLDAQCKVQDCFEPEPFEGKGCLIENIVYNAGDNKYSVKDSKLIITIRAIHKSKEHPDLDAAACTTISQMYHIMSDEPENCYNIDFKGSRRTTLCSVAQQALVAFPVVPNSKVLGTLYIISLYYNRKLDNNSFNGRSALGTVKNWFDDSAKAGLARAMGVQAGNVVSRVNWVDNRCFLPNWWWDCNRSLENQVGS</sequence>
<feature type="chain" id="PRO_5003192430" evidence="1">
    <location>
        <begin position="19"/>
        <end position="344"/>
    </location>
</feature>
<evidence type="ECO:0000256" key="1">
    <source>
        <dbReference type="SAM" id="SignalP"/>
    </source>
</evidence>
<keyword evidence="1" id="KW-0732">Signal</keyword>
<dbReference type="Proteomes" id="UP000002668">
    <property type="component" value="Genome"/>
</dbReference>